<dbReference type="AlphaFoldDB" id="A0A5J4QHE3"/>
<feature type="non-terminal residue" evidence="1">
    <location>
        <position position="1"/>
    </location>
</feature>
<sequence length="23" mass="2725">MNEIYDITGNELNPIIRKGAYHY</sequence>
<reference evidence="1" key="1">
    <citation type="submission" date="2019-03" db="EMBL/GenBank/DDBJ databases">
        <title>Single cell metagenomics reveals metabolic interactions within the superorganism composed of flagellate Streblomastix strix and complex community of Bacteroidetes bacteria on its surface.</title>
        <authorList>
            <person name="Treitli S.C."/>
            <person name="Kolisko M."/>
            <person name="Husnik F."/>
            <person name="Keeling P."/>
            <person name="Hampl V."/>
        </authorList>
    </citation>
    <scope>NUCLEOTIDE SEQUENCE</scope>
    <source>
        <strain evidence="1">STM</strain>
    </source>
</reference>
<evidence type="ECO:0000313" key="1">
    <source>
        <dbReference type="EMBL" id="KAA6320932.1"/>
    </source>
</evidence>
<protein>
    <submittedName>
        <fullName evidence="1">Uncharacterized protein</fullName>
    </submittedName>
</protein>
<name>A0A5J4QHE3_9ZZZZ</name>
<comment type="caution">
    <text evidence="1">The sequence shown here is derived from an EMBL/GenBank/DDBJ whole genome shotgun (WGS) entry which is preliminary data.</text>
</comment>
<organism evidence="1">
    <name type="scientific">termite gut metagenome</name>
    <dbReference type="NCBI Taxonomy" id="433724"/>
    <lineage>
        <taxon>unclassified sequences</taxon>
        <taxon>metagenomes</taxon>
        <taxon>organismal metagenomes</taxon>
    </lineage>
</organism>
<proteinExistence type="predicted"/>
<gene>
    <name evidence="1" type="ORF">EZS27_029359</name>
</gene>
<accession>A0A5J4QHE3</accession>
<dbReference type="EMBL" id="SNRY01003451">
    <property type="protein sequence ID" value="KAA6320932.1"/>
    <property type="molecule type" value="Genomic_DNA"/>
</dbReference>